<evidence type="ECO:0000313" key="2">
    <source>
        <dbReference type="Proteomes" id="UP000309997"/>
    </source>
</evidence>
<gene>
    <name evidence="1" type="ORF">D5086_023928</name>
</gene>
<proteinExistence type="predicted"/>
<organism evidence="1 2">
    <name type="scientific">Populus alba</name>
    <name type="common">White poplar</name>
    <dbReference type="NCBI Taxonomy" id="43335"/>
    <lineage>
        <taxon>Eukaryota</taxon>
        <taxon>Viridiplantae</taxon>
        <taxon>Streptophyta</taxon>
        <taxon>Embryophyta</taxon>
        <taxon>Tracheophyta</taxon>
        <taxon>Spermatophyta</taxon>
        <taxon>Magnoliopsida</taxon>
        <taxon>eudicotyledons</taxon>
        <taxon>Gunneridae</taxon>
        <taxon>Pentapetalae</taxon>
        <taxon>rosids</taxon>
        <taxon>fabids</taxon>
        <taxon>Malpighiales</taxon>
        <taxon>Salicaceae</taxon>
        <taxon>Saliceae</taxon>
        <taxon>Populus</taxon>
    </lineage>
</organism>
<evidence type="ECO:0000313" key="1">
    <source>
        <dbReference type="EMBL" id="KAL3575827.1"/>
    </source>
</evidence>
<dbReference type="Proteomes" id="UP000309997">
    <property type="component" value="Unassembled WGS sequence"/>
</dbReference>
<keyword evidence="2" id="KW-1185">Reference proteome</keyword>
<accession>A0ACC4BCN9</accession>
<name>A0ACC4BCN9_POPAL</name>
<protein>
    <submittedName>
        <fullName evidence="1">Uncharacterized protein</fullName>
    </submittedName>
</protein>
<comment type="caution">
    <text evidence="1">The sequence shown here is derived from an EMBL/GenBank/DDBJ whole genome shotgun (WGS) entry which is preliminary data.</text>
</comment>
<sequence>MSGFGPLFCFSVSDRSFDIAASGAMDEYQEHHQENEEQLRIFIFHDVNGGDREAREKQNELRLALHNLNMVAQLTCLQVEEWSEASKIVLKTRSGSKGLQLPQDTEEAVDYNLERKIEASNDLRALMCSSAYLNPVSNFIIKTCKLCLVLDFQRTCTGTMHGGLCRVDLIPCGGGKCSEGKQTRR</sequence>
<dbReference type="EMBL" id="RCHU02000012">
    <property type="protein sequence ID" value="KAL3575827.1"/>
    <property type="molecule type" value="Genomic_DNA"/>
</dbReference>
<reference evidence="1 2" key="1">
    <citation type="journal article" date="2024" name="Plant Biotechnol. J.">
        <title>Genome and CRISPR/Cas9 system of a widespread forest tree (Populus alba) in the world.</title>
        <authorList>
            <person name="Liu Y.J."/>
            <person name="Jiang P.F."/>
            <person name="Han X.M."/>
            <person name="Li X.Y."/>
            <person name="Wang H.M."/>
            <person name="Wang Y.J."/>
            <person name="Wang X.X."/>
            <person name="Zeng Q.Y."/>
        </authorList>
    </citation>
    <scope>NUCLEOTIDE SEQUENCE [LARGE SCALE GENOMIC DNA]</scope>
    <source>
        <strain evidence="2">cv. PAL-ZL1</strain>
    </source>
</reference>